<dbReference type="InterPro" id="IPR036250">
    <property type="entry name" value="AcylCo_DH-like_C"/>
</dbReference>
<feature type="domain" description="Acyl-CoA dehydrogenase/oxidase C-terminal" evidence="6">
    <location>
        <begin position="263"/>
        <end position="406"/>
    </location>
</feature>
<dbReference type="Proteomes" id="UP000000657">
    <property type="component" value="Chromosome"/>
</dbReference>
<protein>
    <submittedName>
        <fullName evidence="8">Acyl-CoA dehydrogenase</fullName>
    </submittedName>
</protein>
<dbReference type="PANTHER" id="PTHR43884:SF20">
    <property type="entry name" value="ACYL-COA DEHYDROGENASE FADE28"/>
    <property type="match status" value="1"/>
</dbReference>
<dbReference type="SUPFAM" id="SSF47203">
    <property type="entry name" value="Acyl-CoA dehydrogenase C-terminal domain-like"/>
    <property type="match status" value="1"/>
</dbReference>
<evidence type="ECO:0000256" key="1">
    <source>
        <dbReference type="ARBA" id="ARBA00001974"/>
    </source>
</evidence>
<accession>Q0RL27</accession>
<dbReference type="STRING" id="326424.FRAAL3134"/>
<dbReference type="InterPro" id="IPR013786">
    <property type="entry name" value="AcylCoA_DH/ox_N"/>
</dbReference>
<dbReference type="Pfam" id="PF00441">
    <property type="entry name" value="Acyl-CoA_dh_1"/>
    <property type="match status" value="1"/>
</dbReference>
<keyword evidence="5" id="KW-0560">Oxidoreductase</keyword>
<evidence type="ECO:0000256" key="5">
    <source>
        <dbReference type="ARBA" id="ARBA00023002"/>
    </source>
</evidence>
<dbReference type="GO" id="GO:0050660">
    <property type="term" value="F:flavin adenine dinucleotide binding"/>
    <property type="evidence" value="ECO:0007669"/>
    <property type="project" value="InterPro"/>
</dbReference>
<dbReference type="CDD" id="cd00567">
    <property type="entry name" value="ACAD"/>
    <property type="match status" value="1"/>
</dbReference>
<evidence type="ECO:0000259" key="7">
    <source>
        <dbReference type="Pfam" id="PF02771"/>
    </source>
</evidence>
<dbReference type="InterPro" id="IPR009075">
    <property type="entry name" value="AcylCo_DH/oxidase_C"/>
</dbReference>
<feature type="domain" description="Acyl-CoA dehydrogenase/oxidase N-terminal" evidence="7">
    <location>
        <begin position="6"/>
        <end position="117"/>
    </location>
</feature>
<evidence type="ECO:0000256" key="2">
    <source>
        <dbReference type="ARBA" id="ARBA00009347"/>
    </source>
</evidence>
<dbReference type="PANTHER" id="PTHR43884">
    <property type="entry name" value="ACYL-COA DEHYDROGENASE"/>
    <property type="match status" value="1"/>
</dbReference>
<dbReference type="eggNOG" id="COG1960">
    <property type="taxonomic scope" value="Bacteria"/>
</dbReference>
<organism evidence="8 9">
    <name type="scientific">Frankia alni (strain DSM 45986 / CECT 9034 / ACN14a)</name>
    <dbReference type="NCBI Taxonomy" id="326424"/>
    <lineage>
        <taxon>Bacteria</taxon>
        <taxon>Bacillati</taxon>
        <taxon>Actinomycetota</taxon>
        <taxon>Actinomycetes</taxon>
        <taxon>Frankiales</taxon>
        <taxon>Frankiaceae</taxon>
        <taxon>Frankia</taxon>
    </lineage>
</organism>
<comment type="similarity">
    <text evidence="2">Belongs to the acyl-CoA dehydrogenase family.</text>
</comment>
<dbReference type="HOGENOM" id="CLU_018204_5_2_11"/>
<keyword evidence="4" id="KW-0274">FAD</keyword>
<gene>
    <name evidence="8" type="ordered locus">FRAAL3134</name>
</gene>
<reference evidence="8 9" key="1">
    <citation type="journal article" date="2007" name="Genome Res.">
        <title>Genome characteristics of facultatively symbiotic Frankia sp. strains reflect host range and host plant biogeography.</title>
        <authorList>
            <person name="Normand P."/>
            <person name="Lapierre P."/>
            <person name="Tisa L.S."/>
            <person name="Gogarten J.P."/>
            <person name="Alloisio N."/>
            <person name="Bagnarol E."/>
            <person name="Bassi C.A."/>
            <person name="Berry A.M."/>
            <person name="Bickhart D.M."/>
            <person name="Choisne N."/>
            <person name="Couloux A."/>
            <person name="Cournoyer B."/>
            <person name="Cruveiller S."/>
            <person name="Daubin V."/>
            <person name="Demange N."/>
            <person name="Francino M.P."/>
            <person name="Goltsman E."/>
            <person name="Huang Y."/>
            <person name="Kopp O.R."/>
            <person name="Labarre L."/>
            <person name="Lapidus A."/>
            <person name="Lavire C."/>
            <person name="Marechal J."/>
            <person name="Martinez M."/>
            <person name="Mastronunzio J.E."/>
            <person name="Mullin B.C."/>
            <person name="Niemann J."/>
            <person name="Pujic P."/>
            <person name="Rawnsley T."/>
            <person name="Rouy Z."/>
            <person name="Schenowitz C."/>
            <person name="Sellstedt A."/>
            <person name="Tavares F."/>
            <person name="Tomkins J.P."/>
            <person name="Vallenet D."/>
            <person name="Valverde C."/>
            <person name="Wall L.G."/>
            <person name="Wang Y."/>
            <person name="Medigue C."/>
            <person name="Benson D.R."/>
        </authorList>
    </citation>
    <scope>NUCLEOTIDE SEQUENCE [LARGE SCALE GENOMIC DNA]</scope>
    <source>
        <strain evidence="9">DSM 45986 / CECT 9034 / ACN14a</strain>
    </source>
</reference>
<dbReference type="Pfam" id="PF02771">
    <property type="entry name" value="Acyl-CoA_dh_N"/>
    <property type="match status" value="1"/>
</dbReference>
<evidence type="ECO:0000259" key="6">
    <source>
        <dbReference type="Pfam" id="PF00441"/>
    </source>
</evidence>
<dbReference type="InterPro" id="IPR046373">
    <property type="entry name" value="Acyl-CoA_Oxase/DH_mid-dom_sf"/>
</dbReference>
<dbReference type="Gene3D" id="1.10.540.10">
    <property type="entry name" value="Acyl-CoA dehydrogenase/oxidase, N-terminal domain"/>
    <property type="match status" value="1"/>
</dbReference>
<evidence type="ECO:0000256" key="4">
    <source>
        <dbReference type="ARBA" id="ARBA00022827"/>
    </source>
</evidence>
<dbReference type="OrthoDB" id="4607453at2"/>
<dbReference type="AlphaFoldDB" id="Q0RL27"/>
<dbReference type="Gene3D" id="1.20.140.10">
    <property type="entry name" value="Butyryl-CoA Dehydrogenase, subunit A, domain 3"/>
    <property type="match status" value="1"/>
</dbReference>
<keyword evidence="9" id="KW-1185">Reference proteome</keyword>
<dbReference type="RefSeq" id="WP_011604283.1">
    <property type="nucleotide sequence ID" value="NC_008278.1"/>
</dbReference>
<proteinExistence type="inferred from homology"/>
<dbReference type="InterPro" id="IPR009100">
    <property type="entry name" value="AcylCoA_DH/oxidase_NM_dom_sf"/>
</dbReference>
<dbReference type="GO" id="GO:0003995">
    <property type="term" value="F:acyl-CoA dehydrogenase activity"/>
    <property type="evidence" value="ECO:0007669"/>
    <property type="project" value="TreeGrafter"/>
</dbReference>
<sequence length="408" mass="42232">MDLTLTAEQRLLADTVRDLVERECPPEVVREIEKSERGYGDGHWKTLAGLGLTGLLLPEEHGGAGQGVLDLAVVAEQLGWGAMPTPLLTSAVFAAGLIDLAGSAAQRARWLPAIGAGTAIATVAVLEPGARDEWGAPDAALTPHGAGHRLTGTKILVPYAHVADVLVVVVNVVGAQVAGSAPGADAVTPGTDDGAGAGSGRGLVLVDPGAPGVTLRRQHDGGGEPVFEVVLRDVEVTAADLLGASAAADLLAASAAAGAALATALDRMTVASLAYAIGGAQRALDLSVEHARSRRQFGQPIGAFQSVAHRCVDMLTDLEACRYLCYQAAWKLDTPGGPGAADFEVAAAKSFANDAIRRVFVHAHQVHGAIGFSMEHDLQLHSRRGKTFELSYGGSTWHRERVARALHL</sequence>
<evidence type="ECO:0000256" key="3">
    <source>
        <dbReference type="ARBA" id="ARBA00022630"/>
    </source>
</evidence>
<dbReference type="SUPFAM" id="SSF56645">
    <property type="entry name" value="Acyl-CoA dehydrogenase NM domain-like"/>
    <property type="match status" value="1"/>
</dbReference>
<dbReference type="KEGG" id="fal:FRAAL3134"/>
<evidence type="ECO:0000313" key="9">
    <source>
        <dbReference type="Proteomes" id="UP000000657"/>
    </source>
</evidence>
<comment type="cofactor">
    <cofactor evidence="1">
        <name>FAD</name>
        <dbReference type="ChEBI" id="CHEBI:57692"/>
    </cofactor>
</comment>
<name>Q0RL27_FRAAA</name>
<evidence type="ECO:0000313" key="8">
    <source>
        <dbReference type="EMBL" id="CAJ61778.1"/>
    </source>
</evidence>
<dbReference type="EMBL" id="CT573213">
    <property type="protein sequence ID" value="CAJ61778.1"/>
    <property type="molecule type" value="Genomic_DNA"/>
</dbReference>
<keyword evidence="3" id="KW-0285">Flavoprotein</keyword>
<dbReference type="Gene3D" id="2.40.110.10">
    <property type="entry name" value="Butyryl-CoA Dehydrogenase, subunit A, domain 2"/>
    <property type="match status" value="1"/>
</dbReference>
<dbReference type="InterPro" id="IPR037069">
    <property type="entry name" value="AcylCoA_DH/ox_N_sf"/>
</dbReference>